<dbReference type="RefSeq" id="XP_018000386.1">
    <property type="nucleotide sequence ID" value="XM_018148128.1"/>
</dbReference>
<sequence>MAPTSVELAFVQCDRTLMGMPNEILRSILEHVVGEEASITYEPSSDEGPLSWDNPWVPELILVSRDFGAMGKEVIAKAASLMFVEKSQARLFEEALKEGTHEG</sequence>
<dbReference type="AlphaFoldDB" id="A0A0N1NYT9"/>
<organism evidence="1 2">
    <name type="scientific">Cyphellophora attinorum</name>
    <dbReference type="NCBI Taxonomy" id="1664694"/>
    <lineage>
        <taxon>Eukaryota</taxon>
        <taxon>Fungi</taxon>
        <taxon>Dikarya</taxon>
        <taxon>Ascomycota</taxon>
        <taxon>Pezizomycotina</taxon>
        <taxon>Eurotiomycetes</taxon>
        <taxon>Chaetothyriomycetidae</taxon>
        <taxon>Chaetothyriales</taxon>
        <taxon>Cyphellophoraceae</taxon>
        <taxon>Cyphellophora</taxon>
    </lineage>
</organism>
<dbReference type="EMBL" id="LFJN01000012">
    <property type="protein sequence ID" value="KPI40423.1"/>
    <property type="molecule type" value="Genomic_DNA"/>
</dbReference>
<dbReference type="GeneID" id="28740008"/>
<dbReference type="Proteomes" id="UP000038010">
    <property type="component" value="Unassembled WGS sequence"/>
</dbReference>
<proteinExistence type="predicted"/>
<comment type="caution">
    <text evidence="1">The sequence shown here is derived from an EMBL/GenBank/DDBJ whole genome shotgun (WGS) entry which is preliminary data.</text>
</comment>
<name>A0A0N1NYT9_9EURO</name>
<dbReference type="VEuPathDB" id="FungiDB:AB675_7738"/>
<protein>
    <submittedName>
        <fullName evidence="1">Uncharacterized protein</fullName>
    </submittedName>
</protein>
<evidence type="ECO:0000313" key="2">
    <source>
        <dbReference type="Proteomes" id="UP000038010"/>
    </source>
</evidence>
<accession>A0A0N1NYT9</accession>
<keyword evidence="2" id="KW-1185">Reference proteome</keyword>
<evidence type="ECO:0000313" key="1">
    <source>
        <dbReference type="EMBL" id="KPI40423.1"/>
    </source>
</evidence>
<reference evidence="1 2" key="1">
    <citation type="submission" date="2015-06" db="EMBL/GenBank/DDBJ databases">
        <title>Draft genome of the ant-associated black yeast Phialophora attae CBS 131958.</title>
        <authorList>
            <person name="Moreno L.F."/>
            <person name="Stielow B.J."/>
            <person name="de Hoog S."/>
            <person name="Vicente V.A."/>
            <person name="Weiss V.A."/>
            <person name="de Vries M."/>
            <person name="Cruz L.M."/>
            <person name="Souza E.M."/>
        </authorList>
    </citation>
    <scope>NUCLEOTIDE SEQUENCE [LARGE SCALE GENOMIC DNA]</scope>
    <source>
        <strain evidence="1 2">CBS 131958</strain>
    </source>
</reference>
<gene>
    <name evidence="1" type="ORF">AB675_7738</name>
</gene>